<dbReference type="EMBL" id="JAFBMS010000013">
    <property type="protein sequence ID" value="KAG9347617.1"/>
    <property type="molecule type" value="Genomic_DNA"/>
</dbReference>
<sequence length="315" mass="33819">MLGGESTTPAVKRNIEPRHLCHTVLPRGIKNELECVTNVSLANVIRQLSSLSECTPSPAPLLPASSSHTCSGCQSQAVRCTAFDSPHRLKGWIVGASGSSVGKYAEDLFGELFNEAHSFSFRVNSLQERVDRLSISVTQLDPKEEECAIATLPLSRMNLALSLTVSSDVGAAVLSVMKSQSPCCYSEASELRSHSLQQIRAPHITALWNVDKGTLPREASNAVTQCGQTSPNFFSFHISRGTLPLFGRSCHVTPGADAATPPIGHPPPLLLATRKGREAGRERLQALEHHKSGILQSEGGGVQQRTVKQADGRTL</sequence>
<dbReference type="AlphaFoldDB" id="A0A8T2PFQ6"/>
<evidence type="ECO:0000256" key="1">
    <source>
        <dbReference type="SAM" id="MobiDB-lite"/>
    </source>
</evidence>
<feature type="region of interest" description="Disordered" evidence="1">
    <location>
        <begin position="292"/>
        <end position="315"/>
    </location>
</feature>
<keyword evidence="3" id="KW-1185">Reference proteome</keyword>
<gene>
    <name evidence="2" type="ORF">JZ751_005188</name>
</gene>
<proteinExistence type="predicted"/>
<dbReference type="Proteomes" id="UP000824540">
    <property type="component" value="Unassembled WGS sequence"/>
</dbReference>
<protein>
    <submittedName>
        <fullName evidence="2">Uncharacterized protein</fullName>
    </submittedName>
</protein>
<dbReference type="OrthoDB" id="1060785at2759"/>
<accession>A0A8T2PFQ6</accession>
<name>A0A8T2PFQ6_9TELE</name>
<evidence type="ECO:0000313" key="3">
    <source>
        <dbReference type="Proteomes" id="UP000824540"/>
    </source>
</evidence>
<reference evidence="2" key="1">
    <citation type="thesis" date="2021" institute="BYU ScholarsArchive" country="Provo, UT, USA">
        <title>Applications of and Algorithms for Genome Assembly and Genomic Analyses with an Emphasis on Marine Teleosts.</title>
        <authorList>
            <person name="Pickett B.D."/>
        </authorList>
    </citation>
    <scope>NUCLEOTIDE SEQUENCE</scope>
    <source>
        <strain evidence="2">HI-2016</strain>
    </source>
</reference>
<comment type="caution">
    <text evidence="2">The sequence shown here is derived from an EMBL/GenBank/DDBJ whole genome shotgun (WGS) entry which is preliminary data.</text>
</comment>
<dbReference type="Gene3D" id="1.20.5.340">
    <property type="match status" value="1"/>
</dbReference>
<organism evidence="2 3">
    <name type="scientific">Albula glossodonta</name>
    <name type="common">roundjaw bonefish</name>
    <dbReference type="NCBI Taxonomy" id="121402"/>
    <lineage>
        <taxon>Eukaryota</taxon>
        <taxon>Metazoa</taxon>
        <taxon>Chordata</taxon>
        <taxon>Craniata</taxon>
        <taxon>Vertebrata</taxon>
        <taxon>Euteleostomi</taxon>
        <taxon>Actinopterygii</taxon>
        <taxon>Neopterygii</taxon>
        <taxon>Teleostei</taxon>
        <taxon>Albuliformes</taxon>
        <taxon>Albulidae</taxon>
        <taxon>Albula</taxon>
    </lineage>
</organism>
<evidence type="ECO:0000313" key="2">
    <source>
        <dbReference type="EMBL" id="KAG9347617.1"/>
    </source>
</evidence>